<organism evidence="9 10">
    <name type="scientific">Paenibacillus darwinianus</name>
    <dbReference type="NCBI Taxonomy" id="1380763"/>
    <lineage>
        <taxon>Bacteria</taxon>
        <taxon>Bacillati</taxon>
        <taxon>Bacillota</taxon>
        <taxon>Bacilli</taxon>
        <taxon>Bacillales</taxon>
        <taxon>Paenibacillaceae</taxon>
        <taxon>Paenibacillus</taxon>
    </lineage>
</organism>
<dbReference type="RefSeq" id="WP_051588150.1">
    <property type="nucleotide sequence ID" value="NZ_KK082171.1"/>
</dbReference>
<dbReference type="PROSITE" id="PS51764">
    <property type="entry name" value="GH26"/>
    <property type="match status" value="1"/>
</dbReference>
<sequence length="506" mass="57341">MFRKLGNGLLILALIAAVAPGLDKKTEAASVTYEAEEGVLTGVSVSSETAGYSGNGYVTGFNENSDSVVITVNVPATGLYALTVRYHSPYGDKKTNLFLNGNPSGELTLRQSVGFEEAQGGKLLLQAGNNTIGFVSNWGWYNIDAIRIEQAPTPLPHQVTKDLVNPKASKEAEALYRYLRSEYGNRILSGQQTLADANWVYNTTGKKPAVLGLDLIDYSPSRVEYGASSTEVEEALEWDEQGGIVTFAWHWNAPKGLINQPGKEWWKGFYTYATTFDVQYAMDNPQSEDYKLLVRDIDAIAVQLKRLQEAKVPVLWRPLHEAEGGWFWWGAKGPEPAKKLYRLMYDRLTNYHKLNNLIWVWNSENPAWYPGDAYVDIVSIDSYPQAGDYGPLSNRYDNLKGLVNDRKLIALTENGPIPDPELLELYSAHWSWFVTWSGPFIQDGIQNDRQHLIEVYNHPYVLTLDELPDWKKRGYKEKDNENDRVREEESGNRDEFTRRFFYFSSK</sequence>
<evidence type="ECO:0000256" key="4">
    <source>
        <dbReference type="PROSITE-ProRule" id="PRU01100"/>
    </source>
</evidence>
<dbReference type="SUPFAM" id="SSF51445">
    <property type="entry name" value="(Trans)glycosidases"/>
    <property type="match status" value="1"/>
</dbReference>
<reference evidence="9 10" key="1">
    <citation type="submission" date="2014-02" db="EMBL/GenBank/DDBJ databases">
        <title>Genome sequence of Paenibacillus darwinianus reveals adaptive mechanisms for survival in Antarctic soils.</title>
        <authorList>
            <person name="Dsouza M."/>
            <person name="Taylor M.W."/>
            <person name="Turner S.J."/>
            <person name="Aislabie J."/>
        </authorList>
    </citation>
    <scope>NUCLEOTIDE SEQUENCE [LARGE SCALE GENOMIC DNA]</scope>
    <source>
        <strain evidence="9 10">CE1</strain>
    </source>
</reference>
<dbReference type="GO" id="GO:0006080">
    <property type="term" value="P:substituted mannan metabolic process"/>
    <property type="evidence" value="ECO:0007669"/>
    <property type="project" value="InterPro"/>
</dbReference>
<protein>
    <submittedName>
        <fullName evidence="9">Dockerin</fullName>
    </submittedName>
</protein>
<dbReference type="PANTHER" id="PTHR40079:SF4">
    <property type="entry name" value="GH26 DOMAIN-CONTAINING PROTEIN-RELATED"/>
    <property type="match status" value="1"/>
</dbReference>
<dbReference type="PANTHER" id="PTHR40079">
    <property type="entry name" value="MANNAN ENDO-1,4-BETA-MANNOSIDASE E-RELATED"/>
    <property type="match status" value="1"/>
</dbReference>
<evidence type="ECO:0000256" key="2">
    <source>
        <dbReference type="ARBA" id="ARBA00022801"/>
    </source>
</evidence>
<name>A0A9W5W889_9BACL</name>
<dbReference type="InterPro" id="IPR022790">
    <property type="entry name" value="GH26_dom"/>
</dbReference>
<dbReference type="Pfam" id="PF02156">
    <property type="entry name" value="Glyco_hydro_26"/>
    <property type="match status" value="1"/>
</dbReference>
<feature type="chain" id="PRO_5040983460" evidence="5">
    <location>
        <begin position="20"/>
        <end position="506"/>
    </location>
</feature>
<feature type="domain" description="Rhodanese" evidence="6">
    <location>
        <begin position="323"/>
        <end position="338"/>
    </location>
</feature>
<dbReference type="PRINTS" id="PR00739">
    <property type="entry name" value="GLHYDRLASE26"/>
</dbReference>
<dbReference type="GO" id="GO:0016985">
    <property type="term" value="F:mannan endo-1,4-beta-mannosidase activity"/>
    <property type="evidence" value="ECO:0007669"/>
    <property type="project" value="InterPro"/>
</dbReference>
<feature type="signal peptide" evidence="5">
    <location>
        <begin position="1"/>
        <end position="19"/>
    </location>
</feature>
<accession>A0A9W5W889</accession>
<dbReference type="Proteomes" id="UP000053750">
    <property type="component" value="Unassembled WGS sequence"/>
</dbReference>
<evidence type="ECO:0000313" key="10">
    <source>
        <dbReference type="Proteomes" id="UP000053750"/>
    </source>
</evidence>
<evidence type="ECO:0000256" key="3">
    <source>
        <dbReference type="ARBA" id="ARBA00023295"/>
    </source>
</evidence>
<evidence type="ECO:0000256" key="1">
    <source>
        <dbReference type="ARBA" id="ARBA00007754"/>
    </source>
</evidence>
<feature type="active site" description="Proton donor" evidence="4">
    <location>
        <position position="321"/>
    </location>
</feature>
<evidence type="ECO:0000259" key="7">
    <source>
        <dbReference type="PROSITE" id="PS51175"/>
    </source>
</evidence>
<dbReference type="InterPro" id="IPR008979">
    <property type="entry name" value="Galactose-bd-like_sf"/>
</dbReference>
<feature type="domain" description="GH26" evidence="8">
    <location>
        <begin position="170"/>
        <end position="465"/>
    </location>
</feature>
<evidence type="ECO:0000259" key="6">
    <source>
        <dbReference type="PROSITE" id="PS50206"/>
    </source>
</evidence>
<dbReference type="EMBL" id="JFHU01000064">
    <property type="protein sequence ID" value="EXX90407.1"/>
    <property type="molecule type" value="Genomic_DNA"/>
</dbReference>
<keyword evidence="2 4" id="KW-0378">Hydrolase</keyword>
<dbReference type="InterPro" id="IPR005084">
    <property type="entry name" value="CBM6"/>
</dbReference>
<dbReference type="Pfam" id="PF16990">
    <property type="entry name" value="CBM_35"/>
    <property type="match status" value="1"/>
</dbReference>
<gene>
    <name evidence="9" type="ORF">BG53_13685</name>
</gene>
<dbReference type="GO" id="GO:0030246">
    <property type="term" value="F:carbohydrate binding"/>
    <property type="evidence" value="ECO:0007669"/>
    <property type="project" value="InterPro"/>
</dbReference>
<dbReference type="AlphaFoldDB" id="A0A9W5W889"/>
<dbReference type="Gene3D" id="3.20.20.80">
    <property type="entry name" value="Glycosidases"/>
    <property type="match status" value="1"/>
</dbReference>
<comment type="similarity">
    <text evidence="1 4">Belongs to the glycosyl hydrolase 26 family.</text>
</comment>
<dbReference type="Gene3D" id="2.60.120.260">
    <property type="entry name" value="Galactose-binding domain-like"/>
    <property type="match status" value="1"/>
</dbReference>
<dbReference type="CDD" id="cd04086">
    <property type="entry name" value="CBM35_mannanase-like"/>
    <property type="match status" value="1"/>
</dbReference>
<dbReference type="InterPro" id="IPR000805">
    <property type="entry name" value="Glyco_hydro_26"/>
</dbReference>
<dbReference type="SUPFAM" id="SSF49785">
    <property type="entry name" value="Galactose-binding domain-like"/>
    <property type="match status" value="1"/>
</dbReference>
<evidence type="ECO:0000313" key="9">
    <source>
        <dbReference type="EMBL" id="EXX90407.1"/>
    </source>
</evidence>
<dbReference type="InterPro" id="IPR017853">
    <property type="entry name" value="GH"/>
</dbReference>
<keyword evidence="3 4" id="KW-0326">Glycosidase</keyword>
<dbReference type="PROSITE" id="PS51175">
    <property type="entry name" value="CBM6"/>
    <property type="match status" value="1"/>
</dbReference>
<feature type="active site" description="Nucleophile" evidence="4">
    <location>
        <position position="413"/>
    </location>
</feature>
<dbReference type="PROSITE" id="PS50206">
    <property type="entry name" value="RHODANESE_3"/>
    <property type="match status" value="1"/>
</dbReference>
<dbReference type="OrthoDB" id="9803686at2"/>
<keyword evidence="5" id="KW-0732">Signal</keyword>
<proteinExistence type="inferred from homology"/>
<comment type="caution">
    <text evidence="9">The sequence shown here is derived from an EMBL/GenBank/DDBJ whole genome shotgun (WGS) entry which is preliminary data.</text>
</comment>
<keyword evidence="10" id="KW-1185">Reference proteome</keyword>
<dbReference type="InterPro" id="IPR001763">
    <property type="entry name" value="Rhodanese-like_dom"/>
</dbReference>
<feature type="domain" description="CBM6" evidence="7">
    <location>
        <begin position="31"/>
        <end position="149"/>
    </location>
</feature>
<evidence type="ECO:0000259" key="8">
    <source>
        <dbReference type="PROSITE" id="PS51764"/>
    </source>
</evidence>
<evidence type="ECO:0000256" key="5">
    <source>
        <dbReference type="SAM" id="SignalP"/>
    </source>
</evidence>